<accession>A0ABQ3L7Z7</accession>
<dbReference type="EMBL" id="BNAY01000001">
    <property type="protein sequence ID" value="GHH07344.1"/>
    <property type="molecule type" value="Genomic_DNA"/>
</dbReference>
<organism evidence="1 2">
    <name type="scientific">Amycolatopsis oliviviridis</name>
    <dbReference type="NCBI Taxonomy" id="1471590"/>
    <lineage>
        <taxon>Bacteria</taxon>
        <taxon>Bacillati</taxon>
        <taxon>Actinomycetota</taxon>
        <taxon>Actinomycetes</taxon>
        <taxon>Pseudonocardiales</taxon>
        <taxon>Pseudonocardiaceae</taxon>
        <taxon>Amycolatopsis</taxon>
    </lineage>
</organism>
<name>A0ABQ3L7Z7_9PSEU</name>
<comment type="caution">
    <text evidence="1">The sequence shown here is derived from an EMBL/GenBank/DDBJ whole genome shotgun (WGS) entry which is preliminary data.</text>
</comment>
<dbReference type="Proteomes" id="UP000635387">
    <property type="component" value="Unassembled WGS sequence"/>
</dbReference>
<gene>
    <name evidence="1" type="ORF">GCM10017790_14030</name>
</gene>
<reference evidence="2" key="1">
    <citation type="journal article" date="2019" name="Int. J. Syst. Evol. Microbiol.">
        <title>The Global Catalogue of Microorganisms (GCM) 10K type strain sequencing project: providing services to taxonomists for standard genome sequencing and annotation.</title>
        <authorList>
            <consortium name="The Broad Institute Genomics Platform"/>
            <consortium name="The Broad Institute Genome Sequencing Center for Infectious Disease"/>
            <person name="Wu L."/>
            <person name="Ma J."/>
        </authorList>
    </citation>
    <scope>NUCLEOTIDE SEQUENCE [LARGE SCALE GENOMIC DNA]</scope>
    <source>
        <strain evidence="2">CGMCC 4.7683</strain>
    </source>
</reference>
<protein>
    <submittedName>
        <fullName evidence="1">Uncharacterized protein</fullName>
    </submittedName>
</protein>
<evidence type="ECO:0000313" key="1">
    <source>
        <dbReference type="EMBL" id="GHH07344.1"/>
    </source>
</evidence>
<keyword evidence="2" id="KW-1185">Reference proteome</keyword>
<sequence length="81" mass="9005">MGYEEAAPEARRVIGGAMFDAVPTHSKCHERGVQDRICPERPFHDIWRGSAAQSSVATKRLTASIVNRWMYFPDGAAEASR</sequence>
<evidence type="ECO:0000313" key="2">
    <source>
        <dbReference type="Proteomes" id="UP000635387"/>
    </source>
</evidence>
<proteinExistence type="predicted"/>